<dbReference type="AlphaFoldDB" id="A0A177VE35"/>
<evidence type="ECO:0000313" key="4">
    <source>
        <dbReference type="Proteomes" id="UP000077671"/>
    </source>
</evidence>
<accession>A0A177VE35</accession>
<reference evidence="3" key="2">
    <citation type="journal article" date="2019" name="IMA Fungus">
        <title>Genome sequencing and comparison of five Tilletia species to identify candidate genes for the detection of regulated species infecting wheat.</title>
        <authorList>
            <person name="Nguyen H.D.T."/>
            <person name="Sultana T."/>
            <person name="Kesanakurti P."/>
            <person name="Hambleton S."/>
        </authorList>
    </citation>
    <scope>NUCLEOTIDE SEQUENCE</scope>
    <source>
        <strain evidence="3">DAOMC 238032</strain>
    </source>
</reference>
<reference evidence="2" key="3">
    <citation type="submission" date="2020-10" db="EMBL/GenBank/DDBJ databases">
        <authorList>
            <person name="Sedaghatjoo S."/>
        </authorList>
    </citation>
    <scope>NUCLEOTIDE SEQUENCE</scope>
    <source>
        <strain evidence="2">AZH3</strain>
    </source>
</reference>
<feature type="region of interest" description="Disordered" evidence="1">
    <location>
        <begin position="207"/>
        <end position="230"/>
    </location>
</feature>
<dbReference type="EMBL" id="LWDD02000891">
    <property type="protein sequence ID" value="KAE8255765.1"/>
    <property type="molecule type" value="Genomic_DNA"/>
</dbReference>
<comment type="caution">
    <text evidence="3">The sequence shown here is derived from an EMBL/GenBank/DDBJ whole genome shotgun (WGS) entry which is preliminary data.</text>
</comment>
<gene>
    <name evidence="3" type="ORF">A4X03_0g5513</name>
    <name evidence="2" type="ORF">JKIAZH3_G1684</name>
</gene>
<sequence length="328" mass="36048">MPRPKSSAWDCTPEPQSLAWERTATSTSTTVNLLHLPSLSSLSLGTVCGRGSSSRTPAERSSAAACTQHERHALGKTWTRSSDYSNAQGSASIQAFEADMGRRQRRYMRTVRVQGLGPRTYAIIGIEHRLEPTSRPTFPHVDYTDRSISFLFVRCSFSIREQPTQNAERRPELQQQQQHTYQLSASQREPAHQSVQLWRQDLTVSPRPSAYDFNRTSPKSTLTERGRSATLVPVWRQRQVRAATASGTSETMSNTDSWSATPALAASRSALSSVGSPPHFVGTEPRTPACASAASALHRRPIGSAPASSLPQRSARSSQYASKSERHG</sequence>
<protein>
    <submittedName>
        <fullName evidence="3">Uncharacterized protein</fullName>
    </submittedName>
</protein>
<dbReference type="Proteomes" id="UP000077671">
    <property type="component" value="Unassembled WGS sequence"/>
</dbReference>
<organism evidence="3 4">
    <name type="scientific">Tilletia caries</name>
    <name type="common">wheat bunt fungus</name>
    <dbReference type="NCBI Taxonomy" id="13290"/>
    <lineage>
        <taxon>Eukaryota</taxon>
        <taxon>Fungi</taxon>
        <taxon>Dikarya</taxon>
        <taxon>Basidiomycota</taxon>
        <taxon>Ustilaginomycotina</taxon>
        <taxon>Exobasidiomycetes</taxon>
        <taxon>Tilletiales</taxon>
        <taxon>Tilletiaceae</taxon>
        <taxon>Tilletia</taxon>
    </lineage>
</organism>
<feature type="region of interest" description="Disordered" evidence="1">
    <location>
        <begin position="163"/>
        <end position="194"/>
    </location>
</feature>
<dbReference type="EMBL" id="CAJHJG010002653">
    <property type="protein sequence ID" value="CAD6921808.1"/>
    <property type="molecule type" value="Genomic_DNA"/>
</dbReference>
<feature type="compositionally biased region" description="Polar residues" evidence="1">
    <location>
        <begin position="179"/>
        <end position="194"/>
    </location>
</feature>
<keyword evidence="5" id="KW-1185">Reference proteome</keyword>
<reference evidence="3" key="1">
    <citation type="submission" date="2016-04" db="EMBL/GenBank/DDBJ databases">
        <authorList>
            <person name="Nguyen H.D."/>
            <person name="Kesanakurti P."/>
            <person name="Cullis J."/>
            <person name="Levesque C.A."/>
            <person name="Hambleton S."/>
        </authorList>
    </citation>
    <scope>NUCLEOTIDE SEQUENCE</scope>
    <source>
        <strain evidence="3">DAOMC 238032</strain>
    </source>
</reference>
<name>A0A177VE35_9BASI</name>
<feature type="compositionally biased region" description="Polar residues" evidence="1">
    <location>
        <begin position="306"/>
        <end position="322"/>
    </location>
</feature>
<dbReference type="Proteomes" id="UP000836402">
    <property type="component" value="Unassembled WGS sequence"/>
</dbReference>
<evidence type="ECO:0000313" key="2">
    <source>
        <dbReference type="EMBL" id="CAD6921808.1"/>
    </source>
</evidence>
<evidence type="ECO:0000313" key="3">
    <source>
        <dbReference type="EMBL" id="KAE8255765.1"/>
    </source>
</evidence>
<proteinExistence type="predicted"/>
<feature type="region of interest" description="Disordered" evidence="1">
    <location>
        <begin position="269"/>
        <end position="328"/>
    </location>
</feature>
<evidence type="ECO:0000256" key="1">
    <source>
        <dbReference type="SAM" id="MobiDB-lite"/>
    </source>
</evidence>
<evidence type="ECO:0000313" key="5">
    <source>
        <dbReference type="Proteomes" id="UP000836402"/>
    </source>
</evidence>